<evidence type="ECO:0000313" key="2">
    <source>
        <dbReference type="EMBL" id="KAJ8416370.1"/>
    </source>
</evidence>
<dbReference type="GO" id="GO:0001525">
    <property type="term" value="P:angiogenesis"/>
    <property type="evidence" value="ECO:0007669"/>
    <property type="project" value="TreeGrafter"/>
</dbReference>
<feature type="compositionally biased region" description="Basic and acidic residues" evidence="1">
    <location>
        <begin position="1"/>
        <end position="31"/>
    </location>
</feature>
<dbReference type="Proteomes" id="UP001221898">
    <property type="component" value="Unassembled WGS sequence"/>
</dbReference>
<dbReference type="PANTHER" id="PTHR18949">
    <property type="entry name" value="CALDESMON"/>
    <property type="match status" value="1"/>
</dbReference>
<reference evidence="2" key="1">
    <citation type="journal article" date="2023" name="Science">
        <title>Genome structures resolve the early diversification of teleost fishes.</title>
        <authorList>
            <person name="Parey E."/>
            <person name="Louis A."/>
            <person name="Montfort J."/>
            <person name="Bouchez O."/>
            <person name="Roques C."/>
            <person name="Iampietro C."/>
            <person name="Lluch J."/>
            <person name="Castinel A."/>
            <person name="Donnadieu C."/>
            <person name="Desvignes T."/>
            <person name="Floi Bucao C."/>
            <person name="Jouanno E."/>
            <person name="Wen M."/>
            <person name="Mejri S."/>
            <person name="Dirks R."/>
            <person name="Jansen H."/>
            <person name="Henkel C."/>
            <person name="Chen W.J."/>
            <person name="Zahm M."/>
            <person name="Cabau C."/>
            <person name="Klopp C."/>
            <person name="Thompson A.W."/>
            <person name="Robinson-Rechavi M."/>
            <person name="Braasch I."/>
            <person name="Lecointre G."/>
            <person name="Bobe J."/>
            <person name="Postlethwait J.H."/>
            <person name="Berthelot C."/>
            <person name="Roest Crollius H."/>
            <person name="Guiguen Y."/>
        </authorList>
    </citation>
    <scope>NUCLEOTIDE SEQUENCE</scope>
    <source>
        <strain evidence="2">NC1722</strain>
    </source>
</reference>
<comment type="caution">
    <text evidence="2">The sequence shown here is derived from an EMBL/GenBank/DDBJ whole genome shotgun (WGS) entry which is preliminary data.</text>
</comment>
<name>A0AAD7X129_9TELE</name>
<feature type="compositionally biased region" description="Low complexity" evidence="1">
    <location>
        <begin position="503"/>
        <end position="515"/>
    </location>
</feature>
<feature type="compositionally biased region" description="Basic and acidic residues" evidence="1">
    <location>
        <begin position="186"/>
        <end position="237"/>
    </location>
</feature>
<feature type="region of interest" description="Disordered" evidence="1">
    <location>
        <begin position="434"/>
        <end position="453"/>
    </location>
</feature>
<dbReference type="AlphaFoldDB" id="A0AAD7X129"/>
<feature type="compositionally biased region" description="Basic and acidic residues" evidence="1">
    <location>
        <begin position="94"/>
        <end position="117"/>
    </location>
</feature>
<dbReference type="GO" id="GO:0015629">
    <property type="term" value="C:actin cytoskeleton"/>
    <property type="evidence" value="ECO:0007669"/>
    <property type="project" value="TreeGrafter"/>
</dbReference>
<gene>
    <name evidence="2" type="ORF">AAFF_G00356580</name>
</gene>
<dbReference type="GO" id="GO:0051017">
    <property type="term" value="P:actin filament bundle assembly"/>
    <property type="evidence" value="ECO:0007669"/>
    <property type="project" value="TreeGrafter"/>
</dbReference>
<feature type="compositionally biased region" description="Basic and acidic residues" evidence="1">
    <location>
        <begin position="516"/>
        <end position="530"/>
    </location>
</feature>
<sequence>MDDDFDRRREIRRQKREEMRLEAERMSFQRNDDDDEEAARERRRRARQERLRNRENEEGASTVTESTEINNANSVTESVTTPVSGEEDQVLLDRLAKREERRQRRLQEALDRQKELDPTITDGNTVTEEGHLDEDEQLNDEAPETNAWKEKDEEEGKKEEEKAAPEEEEAEPEEEAPQEEAEEKQEEVVEKPRRSYLREQVVEEKPKRSFMREQEVVEEKTKRSFRKEEVIEKKVKESAPPTKQQNGAIHDNAAAKHKKPERTLSRGSVRSPEAEEQDDAARQEAERKLEELKRRRDDAESEEFEKMRQKQQGAEVELEELKKKREERRKVLEEEEKQRKQEHEEKKAREEEEKKRMKEEIEKRRAEAAEKRQKVEVSADGETKKPFKCVSPRGSSLKIGERAEFLNKSAQKSAVKTSHVPVVSKIDNRLEQYTTALQSSKDPKSPKSGAADLPVVTDGIRNIKSMWEKGNVFGSPGGTANTNNEAVGMKIGVAGRINDWLNKTPEPGKAAAGKPADLKPGDVTNKRSLWENKGSSPTKVAVGGKSKAVTNAGMGH</sequence>
<evidence type="ECO:0000256" key="1">
    <source>
        <dbReference type="SAM" id="MobiDB-lite"/>
    </source>
</evidence>
<dbReference type="GO" id="GO:0006936">
    <property type="term" value="P:muscle contraction"/>
    <property type="evidence" value="ECO:0007669"/>
    <property type="project" value="InterPro"/>
</dbReference>
<dbReference type="GO" id="GO:0017022">
    <property type="term" value="F:myosin binding"/>
    <property type="evidence" value="ECO:0007669"/>
    <property type="project" value="InterPro"/>
</dbReference>
<protein>
    <recommendedName>
        <fullName evidence="4">Non-muscle caldesmon</fullName>
    </recommendedName>
</protein>
<feature type="compositionally biased region" description="Acidic residues" evidence="1">
    <location>
        <begin position="131"/>
        <end position="143"/>
    </location>
</feature>
<dbReference type="GO" id="GO:0003779">
    <property type="term" value="F:actin binding"/>
    <property type="evidence" value="ECO:0007669"/>
    <property type="project" value="InterPro"/>
</dbReference>
<feature type="region of interest" description="Disordered" evidence="1">
    <location>
        <begin position="503"/>
        <end position="556"/>
    </location>
</feature>
<feature type="compositionally biased region" description="Basic and acidic residues" evidence="1">
    <location>
        <begin position="147"/>
        <end position="165"/>
    </location>
</feature>
<feature type="compositionally biased region" description="Acidic residues" evidence="1">
    <location>
        <begin position="166"/>
        <end position="185"/>
    </location>
</feature>
<evidence type="ECO:0008006" key="4">
    <source>
        <dbReference type="Google" id="ProtNLM"/>
    </source>
</evidence>
<proteinExistence type="predicted"/>
<accession>A0AAD7X129</accession>
<dbReference type="InterPro" id="IPR006018">
    <property type="entry name" value="Caldesmon_LSP"/>
</dbReference>
<dbReference type="Pfam" id="PF02029">
    <property type="entry name" value="Caldesmon"/>
    <property type="match status" value="1"/>
</dbReference>
<feature type="compositionally biased region" description="Basic and acidic residues" evidence="1">
    <location>
        <begin position="48"/>
        <end position="57"/>
    </location>
</feature>
<feature type="compositionally biased region" description="Basic and acidic residues" evidence="1">
    <location>
        <begin position="319"/>
        <end position="385"/>
    </location>
</feature>
<feature type="compositionally biased region" description="Basic and acidic residues" evidence="1">
    <location>
        <begin position="279"/>
        <end position="308"/>
    </location>
</feature>
<evidence type="ECO:0000313" key="3">
    <source>
        <dbReference type="Proteomes" id="UP001221898"/>
    </source>
</evidence>
<feature type="compositionally biased region" description="Polar residues" evidence="1">
    <location>
        <begin position="59"/>
        <end position="83"/>
    </location>
</feature>
<feature type="region of interest" description="Disordered" evidence="1">
    <location>
        <begin position="1"/>
        <end position="394"/>
    </location>
</feature>
<dbReference type="PRINTS" id="PR01076">
    <property type="entry name" value="CALDESMON"/>
</dbReference>
<keyword evidence="3" id="KW-1185">Reference proteome</keyword>
<dbReference type="GO" id="GO:0005516">
    <property type="term" value="F:calmodulin binding"/>
    <property type="evidence" value="ECO:0007669"/>
    <property type="project" value="InterPro"/>
</dbReference>
<dbReference type="InterPro" id="IPR006017">
    <property type="entry name" value="Caldesmon"/>
</dbReference>
<organism evidence="2 3">
    <name type="scientific">Aldrovandia affinis</name>
    <dbReference type="NCBI Taxonomy" id="143900"/>
    <lineage>
        <taxon>Eukaryota</taxon>
        <taxon>Metazoa</taxon>
        <taxon>Chordata</taxon>
        <taxon>Craniata</taxon>
        <taxon>Vertebrata</taxon>
        <taxon>Euteleostomi</taxon>
        <taxon>Actinopterygii</taxon>
        <taxon>Neopterygii</taxon>
        <taxon>Teleostei</taxon>
        <taxon>Notacanthiformes</taxon>
        <taxon>Halosauridae</taxon>
        <taxon>Aldrovandia</taxon>
    </lineage>
</organism>
<dbReference type="EMBL" id="JAINUG010000006">
    <property type="protein sequence ID" value="KAJ8416370.1"/>
    <property type="molecule type" value="Genomic_DNA"/>
</dbReference>
<dbReference type="PANTHER" id="PTHR18949:SF0">
    <property type="entry name" value="CALDESMON"/>
    <property type="match status" value="1"/>
</dbReference>